<evidence type="ECO:0000313" key="2">
    <source>
        <dbReference type="Proteomes" id="UP000564806"/>
    </source>
</evidence>
<sequence>MAILTTGPIVNTPVNGVRPTQTITIKIVNNDPVNTSTVLFEGYYLNGTRTLYVLEAFPVGPNEVITHNNYANLDGYEFLFTIGDDTAGQTEISVWGKNADGELVDAHRLVSSEVKY</sequence>
<gene>
    <name evidence="1" type="ORF">HPT30_09340</name>
</gene>
<protein>
    <submittedName>
        <fullName evidence="1">Uncharacterized protein</fullName>
    </submittedName>
</protein>
<reference evidence="1" key="1">
    <citation type="submission" date="2020-06" db="EMBL/GenBank/DDBJ databases">
        <title>Paenibacillus sp. nov., isolated from soil.</title>
        <authorList>
            <person name="Seo Y.L."/>
        </authorList>
    </citation>
    <scope>NUCLEOTIDE SEQUENCE [LARGE SCALE GENOMIC DNA]</scope>
    <source>
        <strain evidence="1">JW14</strain>
    </source>
</reference>
<dbReference type="AlphaFoldDB" id="A0A850EJJ7"/>
<accession>A0A850EJJ7</accession>
<name>A0A850EJJ7_9BACL</name>
<organism evidence="1 2">
    <name type="scientific">Paenibacillus agri</name>
    <dbReference type="NCBI Taxonomy" id="2744309"/>
    <lineage>
        <taxon>Bacteria</taxon>
        <taxon>Bacillati</taxon>
        <taxon>Bacillota</taxon>
        <taxon>Bacilli</taxon>
        <taxon>Bacillales</taxon>
        <taxon>Paenibacillaceae</taxon>
        <taxon>Paenibacillus</taxon>
    </lineage>
</organism>
<comment type="caution">
    <text evidence="1">The sequence shown here is derived from an EMBL/GenBank/DDBJ whole genome shotgun (WGS) entry which is preliminary data.</text>
</comment>
<keyword evidence="2" id="KW-1185">Reference proteome</keyword>
<dbReference type="Proteomes" id="UP000564806">
    <property type="component" value="Unassembled WGS sequence"/>
</dbReference>
<evidence type="ECO:0000313" key="1">
    <source>
        <dbReference type="EMBL" id="NUU60546.1"/>
    </source>
</evidence>
<dbReference type="RefSeq" id="WP_175371131.1">
    <property type="nucleotide sequence ID" value="NZ_JABWCS010000202.1"/>
</dbReference>
<dbReference type="EMBL" id="JABWCS010000202">
    <property type="protein sequence ID" value="NUU60546.1"/>
    <property type="molecule type" value="Genomic_DNA"/>
</dbReference>
<proteinExistence type="predicted"/>